<keyword evidence="1" id="KW-0812">Transmembrane</keyword>
<evidence type="ECO:0000313" key="4">
    <source>
        <dbReference type="Proteomes" id="UP000241788"/>
    </source>
</evidence>
<dbReference type="Proteomes" id="UP000241788">
    <property type="component" value="Unassembled WGS sequence"/>
</dbReference>
<feature type="domain" description="Putative Flp pilus-assembly TadG-like N-terminal" evidence="2">
    <location>
        <begin position="12"/>
        <end position="58"/>
    </location>
</feature>
<keyword evidence="1" id="KW-0472">Membrane</keyword>
<organism evidence="3 4">
    <name type="scientific">Solilutibacter tolerans</name>
    <dbReference type="NCBI Taxonomy" id="1604334"/>
    <lineage>
        <taxon>Bacteria</taxon>
        <taxon>Pseudomonadati</taxon>
        <taxon>Pseudomonadota</taxon>
        <taxon>Gammaproteobacteria</taxon>
        <taxon>Lysobacterales</taxon>
        <taxon>Lysobacteraceae</taxon>
        <taxon>Solilutibacter</taxon>
    </lineage>
</organism>
<dbReference type="InterPro" id="IPR028087">
    <property type="entry name" value="Tad_N"/>
</dbReference>
<dbReference type="AlphaFoldDB" id="A0A1N6RJ74"/>
<sequence length="488" mass="53667">MLSIPRSPRQQGQALPLTLIFLLVLCVGLMVTFNTGQVVNKKVELTNAADAAAYSVAVEQARAWNLAAYMNRGRIANEVAVAQLVSLNSWMTQINVSAKMTETYSNILSAVPYVGFIFKAVAQIAKAADQIMRPIRTGLREASGPAIGLIDQVLNQSYAQVAELAIEQASTAGAMKVAHDVVDANSPNAKVTALSYANLVRQMEQARSEYLQQFNVPKGRSSGSVGGDRYRNLVMESRDKFTVDRRDDAKLFIIGFEANGGTDMVDYNRWSAVDTNNFVVDIWLLELDLPLGWAGAQAAPNRNKRFFAGMGNGRGWYSDYQRKRLKAYNGLSPWEMTSQMAESDPGGSMVGGKRNHAFFTQYKNGIAHQYHDVKDGKARTPEDGPIFTVEVATSTKETRTSSNIGMATGRMDVTESPPGDKIKALSSAQIYFNRPHDYNGGRMFNRYVRGRSDARYEAGSLFSPYWQARLTETPATLRASFNALSAAP</sequence>
<accession>A0A1N6RJ74</accession>
<feature type="transmembrane region" description="Helical" evidence="1">
    <location>
        <begin position="12"/>
        <end position="33"/>
    </location>
</feature>
<keyword evidence="4" id="KW-1185">Reference proteome</keyword>
<protein>
    <submittedName>
        <fullName evidence="3">Putative Flp pilus-assembly TadE/G-like</fullName>
    </submittedName>
</protein>
<keyword evidence="1" id="KW-1133">Transmembrane helix</keyword>
<dbReference type="Pfam" id="PF13400">
    <property type="entry name" value="Tad"/>
    <property type="match status" value="1"/>
</dbReference>
<dbReference type="RefSeq" id="WP_083688238.1">
    <property type="nucleotide sequence ID" value="NZ_FTLW01000002.1"/>
</dbReference>
<gene>
    <name evidence="3" type="ORF">SAMN05421546_1019</name>
</gene>
<evidence type="ECO:0000259" key="2">
    <source>
        <dbReference type="Pfam" id="PF13400"/>
    </source>
</evidence>
<proteinExistence type="predicted"/>
<name>A0A1N6RJ74_9GAMM</name>
<reference evidence="4" key="1">
    <citation type="submission" date="2017-01" db="EMBL/GenBank/DDBJ databases">
        <authorList>
            <person name="Varghese N."/>
            <person name="Submissions S."/>
        </authorList>
    </citation>
    <scope>NUCLEOTIDE SEQUENCE [LARGE SCALE GENOMIC DNA]</scope>
    <source>
        <strain evidence="4">UM1</strain>
    </source>
</reference>
<evidence type="ECO:0000256" key="1">
    <source>
        <dbReference type="SAM" id="Phobius"/>
    </source>
</evidence>
<evidence type="ECO:0000313" key="3">
    <source>
        <dbReference type="EMBL" id="SIQ28849.1"/>
    </source>
</evidence>
<dbReference type="OrthoDB" id="5493674at2"/>
<dbReference type="STRING" id="1604334.SAMN05421546_1019"/>
<dbReference type="EMBL" id="FTLW01000002">
    <property type="protein sequence ID" value="SIQ28849.1"/>
    <property type="molecule type" value="Genomic_DNA"/>
</dbReference>